<dbReference type="SMART" id="SM00387">
    <property type="entry name" value="HATPase_c"/>
    <property type="match status" value="1"/>
</dbReference>
<dbReference type="CDD" id="cd16922">
    <property type="entry name" value="HATPase_EvgS-ArcB-TorS-like"/>
    <property type="match status" value="1"/>
</dbReference>
<feature type="domain" description="HPt" evidence="23">
    <location>
        <begin position="1049"/>
        <end position="1151"/>
    </location>
</feature>
<sequence>MQRNFISLTGLFLLLSVLLMWRVGLQNEKQVVAETEARMNELLQTCTALLEQQVDAARGDVRFLSATPPMTGISRAMRHESRDPVDGTPLSLWRERLAVIFEAFLAANDDLAQARLIGVEQEGMELVRVDHHGGVTRRFGPQHLQSKQNEPYFQDALATYPGTIRLSDINLNREHGKVEFPAWPTFRVSTKVVDEEGAEFGILIVNVAADQVLNRILSRVEAPFKVYLVKSNGEFVLHPEKRHRFAIQNGDGFDLGQEFSPIAHKNNRLQVVENLREEQTYRVVRHLFPFSSRESGRHLTLLLGISEADLSALVEQRRQGTLSALGGILAAALVFLVLLQLYYRNRLRLGETREAFEALVNSSSDAIIAMDVEGRITSWNRAAVELFGFKRGTVLGRLVWEMLKPKEEAQLDKGVINRVVAGEHGYLEHVTMRTATGNAIEVALTLSPIRKRERVSGVSAILRNVTEKRRAEAKIRELNQSLEQQVEKRTRELDVAREKAERASDAKSSFVANVSHEIRTPLNGILGMLQLMEDEPLSRGQARYLHMAQNSAQTLLMLINEVLDLSKIEAGKLAVNEVAFDLPKLLGELSLSMALAAQEKGLELVLDIAEVTVSGVVGDPHRLKQVLANLIGNAVKFTEEGHILIRAKTIEKDAQWVLACSVEDTGIGIAANKMDKVFGEFDQEDSDTARRYGGTGLGLAICRKLVEMMGGRIWVESQKGSGTRFSFEIVVKVSRFRRDARSIPDLQGKKVLLAEDNPAAREALCALLNRCGAEVTAVTSAADAVHHLQDHPGVFDLAFIDFSLPDLYDSLLLLYLAESRSVPASRVFVAMPQNSDVDATVLGKARRITKPITPTELFHCLGRPERAVRSERDDASAVGKKTRDLGLAPDASILVVDDNQINREVLKGLLKKLALPVVTAGNGREALAVLLKNPQVVLALMDCNMPVMNGYEVTREIRGGAAGDGMRSLPIIAVTANAMEGEQALCLQAGMNDYLSKPVQFVTLEDKLAYWLGIEPRGDQAELEAALDSFEVPPQTTGLSQALANVAGDKKLLASLMQTYLDWVPGQVRALGEAVARGDMANVRQVAHAVKGAASNVGALGTAKLAQALYEAAGREPTVLAEVQEVWAAFERGHSWAQKTLEEAKDQLRAAG</sequence>
<evidence type="ECO:0000256" key="6">
    <source>
        <dbReference type="ARBA" id="ARBA00022679"/>
    </source>
</evidence>
<feature type="domain" description="PAS" evidence="21">
    <location>
        <begin position="352"/>
        <end position="423"/>
    </location>
</feature>
<evidence type="ECO:0000259" key="20">
    <source>
        <dbReference type="PROSITE" id="PS50110"/>
    </source>
</evidence>
<dbReference type="CDD" id="cd17546">
    <property type="entry name" value="REC_hyHK_CKI1_RcsC-like"/>
    <property type="match status" value="1"/>
</dbReference>
<feature type="coiled-coil region" evidence="17">
    <location>
        <begin position="25"/>
        <end position="52"/>
    </location>
</feature>
<keyword evidence="6" id="KW-0808">Transferase</keyword>
<dbReference type="InterPro" id="IPR029151">
    <property type="entry name" value="Sensor-like_sf"/>
</dbReference>
<evidence type="ECO:0000256" key="4">
    <source>
        <dbReference type="ARBA" id="ARBA00022475"/>
    </source>
</evidence>
<dbReference type="InterPro" id="IPR003661">
    <property type="entry name" value="HisK_dim/P_dom"/>
</dbReference>
<dbReference type="InterPro" id="IPR003594">
    <property type="entry name" value="HATPase_dom"/>
</dbReference>
<feature type="modified residue" description="Phosphohistidine" evidence="15">
    <location>
        <position position="1088"/>
    </location>
</feature>
<dbReference type="Proteomes" id="UP000664417">
    <property type="component" value="Unassembled WGS sequence"/>
</dbReference>
<reference evidence="24" key="1">
    <citation type="submission" date="2021-03" db="EMBL/GenBank/DDBJ databases">
        <authorList>
            <person name="Wang G."/>
        </authorList>
    </citation>
    <scope>NUCLEOTIDE SEQUENCE</scope>
    <source>
        <strain evidence="24">KCTC 12899</strain>
    </source>
</reference>
<evidence type="ECO:0000256" key="9">
    <source>
        <dbReference type="ARBA" id="ARBA00022777"/>
    </source>
</evidence>
<dbReference type="Pfam" id="PF00512">
    <property type="entry name" value="HisKA"/>
    <property type="match status" value="1"/>
</dbReference>
<dbReference type="InterPro" id="IPR013767">
    <property type="entry name" value="PAS_fold"/>
</dbReference>
<dbReference type="InterPro" id="IPR048760">
    <property type="entry name" value="VP0354-like_sensor_dom"/>
</dbReference>
<dbReference type="Pfam" id="PF00072">
    <property type="entry name" value="Response_reg"/>
    <property type="match status" value="2"/>
</dbReference>
<organism evidence="24 25">
    <name type="scientific">Acanthopleuribacter pedis</name>
    <dbReference type="NCBI Taxonomy" id="442870"/>
    <lineage>
        <taxon>Bacteria</taxon>
        <taxon>Pseudomonadati</taxon>
        <taxon>Acidobacteriota</taxon>
        <taxon>Holophagae</taxon>
        <taxon>Acanthopleuribacterales</taxon>
        <taxon>Acanthopleuribacteraceae</taxon>
        <taxon>Acanthopleuribacter</taxon>
    </lineage>
</organism>
<dbReference type="SMART" id="SM00091">
    <property type="entry name" value="PAS"/>
    <property type="match status" value="1"/>
</dbReference>
<dbReference type="FunFam" id="1.10.287.130:FF:000002">
    <property type="entry name" value="Two-component osmosensing histidine kinase"/>
    <property type="match status" value="1"/>
</dbReference>
<dbReference type="Gene3D" id="3.40.50.2300">
    <property type="match status" value="2"/>
</dbReference>
<protein>
    <recommendedName>
        <fullName evidence="14">Sensory/regulatory protein RpfC</fullName>
        <ecNumber evidence="3">2.7.13.3</ecNumber>
    </recommendedName>
</protein>
<dbReference type="InterPro" id="IPR036097">
    <property type="entry name" value="HisK_dim/P_sf"/>
</dbReference>
<keyword evidence="7 18" id="KW-0812">Transmembrane</keyword>
<dbReference type="AlphaFoldDB" id="A0A8J7Q7R0"/>
<dbReference type="InterPro" id="IPR036890">
    <property type="entry name" value="HATPase_C_sf"/>
</dbReference>
<dbReference type="GO" id="GO:0000155">
    <property type="term" value="F:phosphorelay sensor kinase activity"/>
    <property type="evidence" value="ECO:0007669"/>
    <property type="project" value="InterPro"/>
</dbReference>
<gene>
    <name evidence="24" type="ORF">J3U88_08000</name>
</gene>
<keyword evidence="18" id="KW-0472">Membrane</keyword>
<dbReference type="EC" id="2.7.13.3" evidence="3"/>
<dbReference type="InterPro" id="IPR004358">
    <property type="entry name" value="Sig_transdc_His_kin-like_C"/>
</dbReference>
<keyword evidence="25" id="KW-1185">Reference proteome</keyword>
<evidence type="ECO:0000313" key="24">
    <source>
        <dbReference type="EMBL" id="MBO1318394.1"/>
    </source>
</evidence>
<feature type="domain" description="Response regulatory" evidence="20">
    <location>
        <begin position="892"/>
        <end position="1012"/>
    </location>
</feature>
<dbReference type="SUPFAM" id="SSF103190">
    <property type="entry name" value="Sensory domain-like"/>
    <property type="match status" value="1"/>
</dbReference>
<accession>A0A8J7Q7R0</accession>
<feature type="transmembrane region" description="Helical" evidence="18">
    <location>
        <begin position="322"/>
        <end position="343"/>
    </location>
</feature>
<evidence type="ECO:0000259" key="22">
    <source>
        <dbReference type="PROSITE" id="PS50113"/>
    </source>
</evidence>
<dbReference type="PANTHER" id="PTHR45339">
    <property type="entry name" value="HYBRID SIGNAL TRANSDUCTION HISTIDINE KINASE J"/>
    <property type="match status" value="1"/>
</dbReference>
<dbReference type="PROSITE" id="PS50894">
    <property type="entry name" value="HPT"/>
    <property type="match status" value="1"/>
</dbReference>
<dbReference type="Pfam" id="PF00989">
    <property type="entry name" value="PAS"/>
    <property type="match status" value="1"/>
</dbReference>
<evidence type="ECO:0000256" key="13">
    <source>
        <dbReference type="ARBA" id="ARBA00064003"/>
    </source>
</evidence>
<evidence type="ECO:0000256" key="2">
    <source>
        <dbReference type="ARBA" id="ARBA00004651"/>
    </source>
</evidence>
<dbReference type="PROSITE" id="PS50112">
    <property type="entry name" value="PAS"/>
    <property type="match status" value="1"/>
</dbReference>
<evidence type="ECO:0000256" key="12">
    <source>
        <dbReference type="ARBA" id="ARBA00023012"/>
    </source>
</evidence>
<keyword evidence="17" id="KW-0175">Coiled coil</keyword>
<keyword evidence="5 16" id="KW-0597">Phosphoprotein</keyword>
<evidence type="ECO:0000256" key="14">
    <source>
        <dbReference type="ARBA" id="ARBA00068150"/>
    </source>
</evidence>
<dbReference type="PANTHER" id="PTHR45339:SF5">
    <property type="entry name" value="HISTIDINE KINASE"/>
    <property type="match status" value="1"/>
</dbReference>
<evidence type="ECO:0000256" key="3">
    <source>
        <dbReference type="ARBA" id="ARBA00012438"/>
    </source>
</evidence>
<dbReference type="CDD" id="cd00082">
    <property type="entry name" value="HisKA"/>
    <property type="match status" value="1"/>
</dbReference>
<dbReference type="PRINTS" id="PR00344">
    <property type="entry name" value="BCTRLSENSOR"/>
</dbReference>
<dbReference type="SUPFAM" id="SSF52172">
    <property type="entry name" value="CheY-like"/>
    <property type="match status" value="2"/>
</dbReference>
<evidence type="ECO:0000256" key="15">
    <source>
        <dbReference type="PROSITE-ProRule" id="PRU00110"/>
    </source>
</evidence>
<feature type="coiled-coil region" evidence="17">
    <location>
        <begin position="468"/>
        <end position="506"/>
    </location>
</feature>
<evidence type="ECO:0000256" key="8">
    <source>
        <dbReference type="ARBA" id="ARBA00022741"/>
    </source>
</evidence>
<dbReference type="RefSeq" id="WP_207858143.1">
    <property type="nucleotide sequence ID" value="NZ_JAFREP010000005.1"/>
</dbReference>
<evidence type="ECO:0000256" key="18">
    <source>
        <dbReference type="SAM" id="Phobius"/>
    </source>
</evidence>
<evidence type="ECO:0000256" key="11">
    <source>
        <dbReference type="ARBA" id="ARBA00022989"/>
    </source>
</evidence>
<dbReference type="SUPFAM" id="SSF55874">
    <property type="entry name" value="ATPase domain of HSP90 chaperone/DNA topoisomerase II/histidine kinase"/>
    <property type="match status" value="1"/>
</dbReference>
<feature type="modified residue" description="4-aspartylphosphate" evidence="16">
    <location>
        <position position="801"/>
    </location>
</feature>
<dbReference type="Pfam" id="PF02518">
    <property type="entry name" value="HATPase_c"/>
    <property type="match status" value="1"/>
</dbReference>
<evidence type="ECO:0000259" key="21">
    <source>
        <dbReference type="PROSITE" id="PS50112"/>
    </source>
</evidence>
<comment type="subcellular location">
    <subcellularLocation>
        <location evidence="2">Cell membrane</location>
        <topology evidence="2">Multi-pass membrane protein</topology>
    </subcellularLocation>
</comment>
<dbReference type="PROSITE" id="PS50109">
    <property type="entry name" value="HIS_KIN"/>
    <property type="match status" value="1"/>
</dbReference>
<name>A0A8J7Q7R0_9BACT</name>
<keyword evidence="11 18" id="KW-1133">Transmembrane helix</keyword>
<dbReference type="InterPro" id="IPR000014">
    <property type="entry name" value="PAS"/>
</dbReference>
<dbReference type="InterPro" id="IPR035965">
    <property type="entry name" value="PAS-like_dom_sf"/>
</dbReference>
<dbReference type="Gene3D" id="1.10.287.130">
    <property type="match status" value="1"/>
</dbReference>
<dbReference type="InterPro" id="IPR011006">
    <property type="entry name" value="CheY-like_superfamily"/>
</dbReference>
<dbReference type="FunFam" id="3.30.565.10:FF:000010">
    <property type="entry name" value="Sensor histidine kinase RcsC"/>
    <property type="match status" value="1"/>
</dbReference>
<dbReference type="GO" id="GO:0005524">
    <property type="term" value="F:ATP binding"/>
    <property type="evidence" value="ECO:0007669"/>
    <property type="project" value="UniProtKB-KW"/>
</dbReference>
<feature type="modified residue" description="4-aspartylphosphate" evidence="16">
    <location>
        <position position="942"/>
    </location>
</feature>
<comment type="catalytic activity">
    <reaction evidence="1">
        <text>ATP + protein L-histidine = ADP + protein N-phospho-L-histidine.</text>
        <dbReference type="EC" id="2.7.13.3"/>
    </reaction>
</comment>
<evidence type="ECO:0000256" key="7">
    <source>
        <dbReference type="ARBA" id="ARBA00022692"/>
    </source>
</evidence>
<evidence type="ECO:0000259" key="23">
    <source>
        <dbReference type="PROSITE" id="PS50894"/>
    </source>
</evidence>
<keyword evidence="8" id="KW-0547">Nucleotide-binding</keyword>
<dbReference type="SMART" id="SM00448">
    <property type="entry name" value="REC"/>
    <property type="match status" value="2"/>
</dbReference>
<feature type="domain" description="Response regulatory" evidence="20">
    <location>
        <begin position="750"/>
        <end position="865"/>
    </location>
</feature>
<dbReference type="SUPFAM" id="SSF47226">
    <property type="entry name" value="Histidine-containing phosphotransfer domain, HPT domain"/>
    <property type="match status" value="1"/>
</dbReference>
<dbReference type="Pfam" id="PF21623">
    <property type="entry name" value="HK_sensor_dom_bact"/>
    <property type="match status" value="1"/>
</dbReference>
<keyword evidence="4" id="KW-1003">Cell membrane</keyword>
<keyword evidence="12" id="KW-0902">Two-component regulatory system</keyword>
<dbReference type="InterPro" id="IPR005467">
    <property type="entry name" value="His_kinase_dom"/>
</dbReference>
<comment type="subunit">
    <text evidence="13">At low DSF concentrations, interacts with RpfF.</text>
</comment>
<evidence type="ECO:0000256" key="16">
    <source>
        <dbReference type="PROSITE-ProRule" id="PRU00169"/>
    </source>
</evidence>
<evidence type="ECO:0000256" key="5">
    <source>
        <dbReference type="ARBA" id="ARBA00022553"/>
    </source>
</evidence>
<dbReference type="PROSITE" id="PS50110">
    <property type="entry name" value="RESPONSE_REGULATORY"/>
    <property type="match status" value="2"/>
</dbReference>
<evidence type="ECO:0000256" key="17">
    <source>
        <dbReference type="SAM" id="Coils"/>
    </source>
</evidence>
<dbReference type="InterPro" id="IPR036641">
    <property type="entry name" value="HPT_dom_sf"/>
</dbReference>
<dbReference type="Gene3D" id="1.20.120.160">
    <property type="entry name" value="HPT domain"/>
    <property type="match status" value="1"/>
</dbReference>
<dbReference type="EMBL" id="JAFREP010000005">
    <property type="protein sequence ID" value="MBO1318394.1"/>
    <property type="molecule type" value="Genomic_DNA"/>
</dbReference>
<feature type="domain" description="PAC" evidence="22">
    <location>
        <begin position="425"/>
        <end position="477"/>
    </location>
</feature>
<dbReference type="SUPFAM" id="SSF55785">
    <property type="entry name" value="PYP-like sensor domain (PAS domain)"/>
    <property type="match status" value="1"/>
</dbReference>
<dbReference type="InterPro" id="IPR001789">
    <property type="entry name" value="Sig_transdc_resp-reg_receiver"/>
</dbReference>
<evidence type="ECO:0000259" key="19">
    <source>
        <dbReference type="PROSITE" id="PS50109"/>
    </source>
</evidence>
<dbReference type="SMART" id="SM00388">
    <property type="entry name" value="HisKA"/>
    <property type="match status" value="1"/>
</dbReference>
<evidence type="ECO:0000256" key="10">
    <source>
        <dbReference type="ARBA" id="ARBA00022840"/>
    </source>
</evidence>
<comment type="caution">
    <text evidence="24">The sequence shown here is derived from an EMBL/GenBank/DDBJ whole genome shotgun (WGS) entry which is preliminary data.</text>
</comment>
<evidence type="ECO:0000313" key="25">
    <source>
        <dbReference type="Proteomes" id="UP000664417"/>
    </source>
</evidence>
<feature type="domain" description="Histidine kinase" evidence="19">
    <location>
        <begin position="513"/>
        <end position="733"/>
    </location>
</feature>
<dbReference type="Gene3D" id="3.30.565.10">
    <property type="entry name" value="Histidine kinase-like ATPase, C-terminal domain"/>
    <property type="match status" value="1"/>
</dbReference>
<dbReference type="NCBIfam" id="TIGR00229">
    <property type="entry name" value="sensory_box"/>
    <property type="match status" value="1"/>
</dbReference>
<evidence type="ECO:0000256" key="1">
    <source>
        <dbReference type="ARBA" id="ARBA00000085"/>
    </source>
</evidence>
<dbReference type="CDD" id="cd00130">
    <property type="entry name" value="PAS"/>
    <property type="match status" value="1"/>
</dbReference>
<dbReference type="GO" id="GO:0006355">
    <property type="term" value="P:regulation of DNA-templated transcription"/>
    <property type="evidence" value="ECO:0007669"/>
    <property type="project" value="InterPro"/>
</dbReference>
<keyword evidence="10" id="KW-0067">ATP-binding</keyword>
<dbReference type="InterPro" id="IPR000700">
    <property type="entry name" value="PAS-assoc_C"/>
</dbReference>
<dbReference type="Pfam" id="PF01627">
    <property type="entry name" value="Hpt"/>
    <property type="match status" value="1"/>
</dbReference>
<dbReference type="InterPro" id="IPR008207">
    <property type="entry name" value="Sig_transdc_His_kin_Hpt_dom"/>
</dbReference>
<keyword evidence="9" id="KW-0418">Kinase</keyword>
<dbReference type="PROSITE" id="PS50113">
    <property type="entry name" value="PAC"/>
    <property type="match status" value="1"/>
</dbReference>
<proteinExistence type="predicted"/>
<dbReference type="GO" id="GO:0005886">
    <property type="term" value="C:plasma membrane"/>
    <property type="evidence" value="ECO:0007669"/>
    <property type="project" value="UniProtKB-SubCell"/>
</dbReference>
<dbReference type="Gene3D" id="3.30.450.20">
    <property type="entry name" value="PAS domain"/>
    <property type="match status" value="2"/>
</dbReference>
<dbReference type="SUPFAM" id="SSF47384">
    <property type="entry name" value="Homodimeric domain of signal transducing histidine kinase"/>
    <property type="match status" value="1"/>
</dbReference>